<dbReference type="CDD" id="cd20070">
    <property type="entry name" value="5TM_YidC_Alb3"/>
    <property type="match status" value="1"/>
</dbReference>
<dbReference type="GO" id="GO:0051205">
    <property type="term" value="P:protein insertion into membrane"/>
    <property type="evidence" value="ECO:0007669"/>
    <property type="project" value="TreeGrafter"/>
</dbReference>
<evidence type="ECO:0000256" key="3">
    <source>
        <dbReference type="ARBA" id="ARBA00015325"/>
    </source>
</evidence>
<dbReference type="InterPro" id="IPR001708">
    <property type="entry name" value="YidC/ALB3/OXA1/COX18"/>
</dbReference>
<organism evidence="17 18">
    <name type="scientific">Ereboglobus luteus</name>
    <dbReference type="NCBI Taxonomy" id="1796921"/>
    <lineage>
        <taxon>Bacteria</taxon>
        <taxon>Pseudomonadati</taxon>
        <taxon>Verrucomicrobiota</taxon>
        <taxon>Opitutia</taxon>
        <taxon>Opitutales</taxon>
        <taxon>Opitutaceae</taxon>
        <taxon>Ereboglobus</taxon>
    </lineage>
</organism>
<evidence type="ECO:0000259" key="15">
    <source>
        <dbReference type="Pfam" id="PF02096"/>
    </source>
</evidence>
<dbReference type="InterPro" id="IPR019998">
    <property type="entry name" value="Membr_insert_YidC"/>
</dbReference>
<dbReference type="AlphaFoldDB" id="A0A2U8DZS9"/>
<evidence type="ECO:0000256" key="13">
    <source>
        <dbReference type="HAMAP-Rule" id="MF_01810"/>
    </source>
</evidence>
<dbReference type="GO" id="GO:0032977">
    <property type="term" value="F:membrane insertase activity"/>
    <property type="evidence" value="ECO:0007669"/>
    <property type="project" value="InterPro"/>
</dbReference>
<gene>
    <name evidence="13" type="primary">yidC</name>
    <name evidence="17" type="ORF">CKA38_01435</name>
</gene>
<evidence type="ECO:0000256" key="1">
    <source>
        <dbReference type="ARBA" id="ARBA00004429"/>
    </source>
</evidence>
<dbReference type="RefSeq" id="WP_108823906.1">
    <property type="nucleotide sequence ID" value="NZ_CP023004.1"/>
</dbReference>
<evidence type="ECO:0000256" key="11">
    <source>
        <dbReference type="ARBA" id="ARBA00033245"/>
    </source>
</evidence>
<dbReference type="InterPro" id="IPR047196">
    <property type="entry name" value="YidC_ALB_C"/>
</dbReference>
<evidence type="ECO:0000256" key="12">
    <source>
        <dbReference type="ARBA" id="ARBA00033342"/>
    </source>
</evidence>
<dbReference type="Pfam" id="PF14849">
    <property type="entry name" value="YidC_periplas"/>
    <property type="match status" value="1"/>
</dbReference>
<feature type="transmembrane region" description="Helical" evidence="13">
    <location>
        <begin position="485"/>
        <end position="504"/>
    </location>
</feature>
<evidence type="ECO:0000256" key="6">
    <source>
        <dbReference type="ARBA" id="ARBA00022692"/>
    </source>
</evidence>
<dbReference type="Proteomes" id="UP000244896">
    <property type="component" value="Chromosome"/>
</dbReference>
<sequence length="550" mass="61432">MQSNATFAPVASAYEDARYVTLSNDYIQARFTNFGGALEDIAFKKYAAEKSSDEPFVFNGSHADPIFAFTTDAFTSKKLDRHVSYELVSQSATEVVYRTVFENRIEVLRRYTIVPSGAPEAAGDPYIIRHELTLRNLTGEAVPMPAFSFNIGTASPVNERDNGMYLTSGYNNGEKSKFIERSKLAGGSGFLGFGASAPVPYVSSPEQIVWASVSNQFFTGLLTPDQPGRGMITRRIELPPLRGMTTPAVGLTVSAAFDVPALAPNAETTLGFNYYGGPKEYTRIRSFSKVSKKNEDEVLQFSSGFYRTIMLSGFFSPIMNRLMVFMHSFVGQWGIAIIMMTLMLKFVTLPFTLSASRSAKRMQKVQPEMQAIREKFKDNPQKLNQATMELFKKHRVNPLGGCLPIFITMPLFVAFFFMLQSTAELRFQSFLWASDLSAPDTIARLPWLNFPINIMPILMGATMMIQMRLTPSPSVDNMQVKIMKFMPLMFIVFFYNFSCALALYSTVNGLFTICQQLIVNRMKDKEPAPAPAPAAKGKRPMKNVTPPKKK</sequence>
<dbReference type="InterPro" id="IPR028055">
    <property type="entry name" value="YidC/Oxa/ALB_C"/>
</dbReference>
<evidence type="ECO:0000256" key="4">
    <source>
        <dbReference type="ARBA" id="ARBA00022448"/>
    </source>
</evidence>
<evidence type="ECO:0000256" key="8">
    <source>
        <dbReference type="ARBA" id="ARBA00022989"/>
    </source>
</evidence>
<keyword evidence="7 13" id="KW-0653">Protein transport</keyword>
<reference evidence="17 18" key="1">
    <citation type="journal article" date="2018" name="Syst. Appl. Microbiol.">
        <title>Ereboglobus luteus gen. nov. sp. nov. from cockroach guts, and new insights into the oxygen relationship of the genera Opitutus and Didymococcus (Verrucomicrobia: Opitutaceae).</title>
        <authorList>
            <person name="Tegtmeier D."/>
            <person name="Belitz A."/>
            <person name="Radek R."/>
            <person name="Heimerl T."/>
            <person name="Brune A."/>
        </authorList>
    </citation>
    <scope>NUCLEOTIDE SEQUENCE [LARGE SCALE GENOMIC DNA]</scope>
    <source>
        <strain evidence="17 18">Ho45</strain>
    </source>
</reference>
<feature type="domain" description="Membrane insertase YidC N-terminal" evidence="16">
    <location>
        <begin position="20"/>
        <end position="286"/>
    </location>
</feature>
<evidence type="ECO:0000256" key="14">
    <source>
        <dbReference type="SAM" id="MobiDB-lite"/>
    </source>
</evidence>
<keyword evidence="10 13" id="KW-0143">Chaperone</keyword>
<keyword evidence="4 13" id="KW-0813">Transport</keyword>
<keyword evidence="5 13" id="KW-1003">Cell membrane</keyword>
<name>A0A2U8DZS9_9BACT</name>
<dbReference type="InterPro" id="IPR028053">
    <property type="entry name" value="Membr_insert_YidC_N"/>
</dbReference>
<accession>A0A2U8DZS9</accession>
<dbReference type="PRINTS" id="PR01900">
    <property type="entry name" value="YIDCPROTEIN"/>
</dbReference>
<dbReference type="InterPro" id="IPR038221">
    <property type="entry name" value="YidC_periplasmic_sf"/>
</dbReference>
<protein>
    <recommendedName>
        <fullName evidence="3 13">Membrane protein insertase YidC</fullName>
    </recommendedName>
    <alternativeName>
        <fullName evidence="12 13">Foldase YidC</fullName>
    </alternativeName>
    <alternativeName>
        <fullName evidence="11 13">Membrane integrase YidC</fullName>
    </alternativeName>
    <alternativeName>
        <fullName evidence="13">Membrane protein YidC</fullName>
    </alternativeName>
</protein>
<dbReference type="HAMAP" id="MF_01810">
    <property type="entry name" value="YidC_type1"/>
    <property type="match status" value="1"/>
</dbReference>
<dbReference type="CDD" id="cd19961">
    <property type="entry name" value="EcYidC-like_peri"/>
    <property type="match status" value="1"/>
</dbReference>
<comment type="subcellular location">
    <subcellularLocation>
        <location evidence="1">Cell inner membrane</location>
        <topology evidence="1">Multi-pass membrane protein</topology>
    </subcellularLocation>
    <subcellularLocation>
        <location evidence="13">Cell membrane</location>
        <topology evidence="13">Multi-pass membrane protein</topology>
    </subcellularLocation>
</comment>
<dbReference type="Pfam" id="PF02096">
    <property type="entry name" value="60KD_IMP"/>
    <property type="match status" value="1"/>
</dbReference>
<dbReference type="PANTHER" id="PTHR12428:SF65">
    <property type="entry name" value="CYTOCHROME C OXIDASE ASSEMBLY PROTEIN COX18, MITOCHONDRIAL"/>
    <property type="match status" value="1"/>
</dbReference>
<comment type="function">
    <text evidence="13">Required for the insertion and/or proper folding and/or complex formation of integral membrane proteins into the membrane. Involved in integration of membrane proteins that insert both dependently and independently of the Sec translocase complex, as well as at least some lipoproteins. Aids folding of multispanning membrane proteins.</text>
</comment>
<evidence type="ECO:0000259" key="16">
    <source>
        <dbReference type="Pfam" id="PF14849"/>
    </source>
</evidence>
<dbReference type="Gene3D" id="2.70.98.90">
    <property type="match status" value="1"/>
</dbReference>
<dbReference type="PRINTS" id="PR00701">
    <property type="entry name" value="60KDINNERMP"/>
</dbReference>
<dbReference type="OrthoDB" id="9780552at2"/>
<keyword evidence="6 13" id="KW-0812">Transmembrane</keyword>
<evidence type="ECO:0000256" key="9">
    <source>
        <dbReference type="ARBA" id="ARBA00023136"/>
    </source>
</evidence>
<feature type="domain" description="Membrane insertase YidC/Oxa/ALB C-terminal" evidence="15">
    <location>
        <begin position="333"/>
        <end position="521"/>
    </location>
</feature>
<evidence type="ECO:0000256" key="10">
    <source>
        <dbReference type="ARBA" id="ARBA00023186"/>
    </source>
</evidence>
<feature type="transmembrane region" description="Helical" evidence="13">
    <location>
        <begin position="330"/>
        <end position="353"/>
    </location>
</feature>
<dbReference type="PANTHER" id="PTHR12428">
    <property type="entry name" value="OXA1"/>
    <property type="match status" value="1"/>
</dbReference>
<evidence type="ECO:0000313" key="17">
    <source>
        <dbReference type="EMBL" id="AWI08099.1"/>
    </source>
</evidence>
<feature type="region of interest" description="Disordered" evidence="14">
    <location>
        <begin position="524"/>
        <end position="550"/>
    </location>
</feature>
<dbReference type="KEGG" id="elut:CKA38_01435"/>
<dbReference type="GO" id="GO:0015031">
    <property type="term" value="P:protein transport"/>
    <property type="evidence" value="ECO:0007669"/>
    <property type="project" value="UniProtKB-KW"/>
</dbReference>
<evidence type="ECO:0000256" key="2">
    <source>
        <dbReference type="ARBA" id="ARBA00010527"/>
    </source>
</evidence>
<dbReference type="EMBL" id="CP023004">
    <property type="protein sequence ID" value="AWI08099.1"/>
    <property type="molecule type" value="Genomic_DNA"/>
</dbReference>
<keyword evidence="8 13" id="KW-1133">Transmembrane helix</keyword>
<proteinExistence type="inferred from homology"/>
<comment type="caution">
    <text evidence="13">Lacks conserved residue(s) required for the propagation of feature annotation.</text>
</comment>
<evidence type="ECO:0000313" key="18">
    <source>
        <dbReference type="Proteomes" id="UP000244896"/>
    </source>
</evidence>
<comment type="subunit">
    <text evidence="13">Interacts with the Sec translocase complex via SecD. Specifically interacts with transmembrane segments of nascent integral membrane proteins during membrane integration.</text>
</comment>
<dbReference type="NCBIfam" id="TIGR03592">
    <property type="entry name" value="yidC_oxa1_cterm"/>
    <property type="match status" value="1"/>
</dbReference>
<comment type="similarity">
    <text evidence="2 13">Belongs to the OXA1/ALB3/YidC family. Type 1 subfamily.</text>
</comment>
<feature type="transmembrane region" description="Helical" evidence="13">
    <location>
        <begin position="398"/>
        <end position="419"/>
    </location>
</feature>
<dbReference type="GO" id="GO:0005886">
    <property type="term" value="C:plasma membrane"/>
    <property type="evidence" value="ECO:0007669"/>
    <property type="project" value="UniProtKB-SubCell"/>
</dbReference>
<feature type="compositionally biased region" description="Basic residues" evidence="14">
    <location>
        <begin position="536"/>
        <end position="550"/>
    </location>
</feature>
<keyword evidence="18" id="KW-1185">Reference proteome</keyword>
<evidence type="ECO:0000256" key="7">
    <source>
        <dbReference type="ARBA" id="ARBA00022927"/>
    </source>
</evidence>
<evidence type="ECO:0000256" key="5">
    <source>
        <dbReference type="ARBA" id="ARBA00022475"/>
    </source>
</evidence>
<keyword evidence="9 13" id="KW-0472">Membrane</keyword>